<sequence length="161" mass="18110">MSTISIQATAVVTGSFLSGAMMSLSLFAVPVLLDTTTEAPQLFFQWVRMYHYGHMALPTMAVGTFLLYSYAAVKKRSSKQPWRRFLIAGITTLTMVPFTWFVMVPTNNELFRLQRISLADPTVMPISEATELVTKWSWMHLTRSFIPLAGAVMGAMWTFAE</sequence>
<dbReference type="PhylomeDB" id="B8MQB9"/>
<reference evidence="10" key="1">
    <citation type="journal article" date="2015" name="Genome Announc.">
        <title>Genome sequence of the AIDS-associated pathogen Penicillium marneffei (ATCC18224) and its near taxonomic relative Talaromyces stipitatus (ATCC10500).</title>
        <authorList>
            <person name="Nierman W.C."/>
            <person name="Fedorova-Abrams N.D."/>
            <person name="Andrianopoulos A."/>
        </authorList>
    </citation>
    <scope>NUCLEOTIDE SEQUENCE [LARGE SCALE GENOMIC DNA]</scope>
    <source>
        <strain evidence="10">ATCC 10500 / CBS 375.48 / QM 6759 / NRRL 1006</strain>
    </source>
</reference>
<dbReference type="AlphaFoldDB" id="B8MQB9"/>
<evidence type="ECO:0000256" key="8">
    <source>
        <dbReference type="SAM" id="Phobius"/>
    </source>
</evidence>
<evidence type="ECO:0000256" key="4">
    <source>
        <dbReference type="ARBA" id="ARBA00023002"/>
    </source>
</evidence>
<dbReference type="Proteomes" id="UP000001745">
    <property type="component" value="Unassembled WGS sequence"/>
</dbReference>
<dbReference type="PANTHER" id="PTHR35042:SF3">
    <property type="entry name" value="ANTHRONE OXYGENASE-RELATED"/>
    <property type="match status" value="1"/>
</dbReference>
<dbReference type="GeneID" id="8109231"/>
<keyword evidence="3 8" id="KW-1133">Transmembrane helix</keyword>
<dbReference type="RefSeq" id="XP_002487432.1">
    <property type="nucleotide sequence ID" value="XM_002487387.1"/>
</dbReference>
<dbReference type="InParanoid" id="B8MQB9"/>
<accession>B8MQB9</accession>
<evidence type="ECO:0000256" key="7">
    <source>
        <dbReference type="ARBA" id="ARBA00034313"/>
    </source>
</evidence>
<organism evidence="9 10">
    <name type="scientific">Talaromyces stipitatus (strain ATCC 10500 / CBS 375.48 / QM 6759 / NRRL 1006)</name>
    <name type="common">Penicillium stipitatum</name>
    <dbReference type="NCBI Taxonomy" id="441959"/>
    <lineage>
        <taxon>Eukaryota</taxon>
        <taxon>Fungi</taxon>
        <taxon>Dikarya</taxon>
        <taxon>Ascomycota</taxon>
        <taxon>Pezizomycotina</taxon>
        <taxon>Eurotiomycetes</taxon>
        <taxon>Eurotiomycetidae</taxon>
        <taxon>Eurotiales</taxon>
        <taxon>Trichocomaceae</taxon>
        <taxon>Talaromyces</taxon>
        <taxon>Talaromyces sect. Talaromyces</taxon>
    </lineage>
</organism>
<proteinExistence type="inferred from homology"/>
<dbReference type="eggNOG" id="ENOG502SBMN">
    <property type="taxonomic scope" value="Eukaryota"/>
</dbReference>
<dbReference type="HOGENOM" id="CLU_105974_0_0_1"/>
<dbReference type="InterPro" id="IPR013901">
    <property type="entry name" value="Anthrone_oxy"/>
</dbReference>
<keyword evidence="2 8" id="KW-0812">Transmembrane</keyword>
<dbReference type="PANTHER" id="PTHR35042">
    <property type="entry name" value="ANTHRONE OXYGENASE ENCC"/>
    <property type="match status" value="1"/>
</dbReference>
<dbReference type="GO" id="GO:0016020">
    <property type="term" value="C:membrane"/>
    <property type="evidence" value="ECO:0007669"/>
    <property type="project" value="UniProtKB-SubCell"/>
</dbReference>
<comment type="similarity">
    <text evidence="7">Belongs to the anthrone oxygenase family.</text>
</comment>
<dbReference type="OMA" id="RMYHYGH"/>
<evidence type="ECO:0000256" key="1">
    <source>
        <dbReference type="ARBA" id="ARBA00004141"/>
    </source>
</evidence>
<dbReference type="OrthoDB" id="5954308at2759"/>
<gene>
    <name evidence="9" type="ORF">TSTA_058100</name>
</gene>
<comment type="subcellular location">
    <subcellularLocation>
        <location evidence="1">Membrane</location>
        <topology evidence="1">Multi-pass membrane protein</topology>
    </subcellularLocation>
</comment>
<dbReference type="GO" id="GO:0004497">
    <property type="term" value="F:monooxygenase activity"/>
    <property type="evidence" value="ECO:0007669"/>
    <property type="project" value="UniProtKB-KW"/>
</dbReference>
<evidence type="ECO:0000256" key="2">
    <source>
        <dbReference type="ARBA" id="ARBA00022692"/>
    </source>
</evidence>
<evidence type="ECO:0000313" key="9">
    <source>
        <dbReference type="EMBL" id="EED13321.1"/>
    </source>
</evidence>
<feature type="transmembrane region" description="Helical" evidence="8">
    <location>
        <begin position="141"/>
        <end position="160"/>
    </location>
</feature>
<name>B8MQB9_TALSN</name>
<protein>
    <recommendedName>
        <fullName evidence="11">DUF1772-domain-containing protein</fullName>
    </recommendedName>
</protein>
<keyword evidence="5" id="KW-0503">Monooxygenase</keyword>
<keyword evidence="10" id="KW-1185">Reference proteome</keyword>
<dbReference type="VEuPathDB" id="FungiDB:TSTA_058100"/>
<feature type="transmembrane region" description="Helical" evidence="8">
    <location>
        <begin position="52"/>
        <end position="73"/>
    </location>
</feature>
<evidence type="ECO:0000313" key="10">
    <source>
        <dbReference type="Proteomes" id="UP000001745"/>
    </source>
</evidence>
<evidence type="ECO:0000256" key="6">
    <source>
        <dbReference type="ARBA" id="ARBA00023136"/>
    </source>
</evidence>
<dbReference type="EMBL" id="EQ962659">
    <property type="protein sequence ID" value="EED13321.1"/>
    <property type="molecule type" value="Genomic_DNA"/>
</dbReference>
<dbReference type="STRING" id="441959.B8MQB9"/>
<evidence type="ECO:0008006" key="11">
    <source>
        <dbReference type="Google" id="ProtNLM"/>
    </source>
</evidence>
<feature type="transmembrane region" description="Helical" evidence="8">
    <location>
        <begin position="85"/>
        <end position="103"/>
    </location>
</feature>
<dbReference type="Pfam" id="PF08592">
    <property type="entry name" value="Anthrone_oxy"/>
    <property type="match status" value="1"/>
</dbReference>
<keyword evidence="4" id="KW-0560">Oxidoreductase</keyword>
<evidence type="ECO:0000256" key="5">
    <source>
        <dbReference type="ARBA" id="ARBA00023033"/>
    </source>
</evidence>
<evidence type="ECO:0000256" key="3">
    <source>
        <dbReference type="ARBA" id="ARBA00022989"/>
    </source>
</evidence>
<keyword evidence="6 8" id="KW-0472">Membrane</keyword>